<evidence type="ECO:0000256" key="1">
    <source>
        <dbReference type="ARBA" id="ARBA00001933"/>
    </source>
</evidence>
<dbReference type="PANTHER" id="PTHR43094">
    <property type="entry name" value="AMINOTRANSFERASE"/>
    <property type="match status" value="1"/>
</dbReference>
<evidence type="ECO:0000256" key="3">
    <source>
        <dbReference type="ARBA" id="ARBA00022898"/>
    </source>
</evidence>
<dbReference type="CDD" id="cd00610">
    <property type="entry name" value="OAT_like"/>
    <property type="match status" value="1"/>
</dbReference>
<dbReference type="FunFam" id="3.40.640.10:FF:000004">
    <property type="entry name" value="Acetylornithine aminotransferase"/>
    <property type="match status" value="1"/>
</dbReference>
<comment type="cofactor">
    <cofactor evidence="1">
        <name>pyridoxal 5'-phosphate</name>
        <dbReference type="ChEBI" id="CHEBI:597326"/>
    </cofactor>
</comment>
<name>A0A8J2IJ58_FUSEQ</name>
<dbReference type="Proteomes" id="UP000693738">
    <property type="component" value="Unassembled WGS sequence"/>
</dbReference>
<sequence>MAPSVIDDFTEIPARQHLVPVKPVYGKGPLMHRSLVQEPYMVESASGIELKLSTGQTIIDACGGAAVALIGHGNEEVIQAITDQAHKVSYVHTQSYTTAPAEELAEVLLQGNSHGLEKAFFVGSGSEAVESALKLARQYHYEKGDLDRLHIVSRRQCYHGNTMATMSISTNLARRAPYHGFLYPHVSHVSPAFAYHYKVDSESEEEFTTRLLIELEEEFLRVGPNKVAAFIAETVVGATSGCVAAPVGYFKGVRELCDKYGVIMILDEIMCGVGRTGTFFAFEQEGVSPDIMTIAKGLGGGYAAIAGVLINKRVVDVLRQGSAAFNHGHTYQAHPISCAAALAVQKIIRRDSLVERCAKMGLILESMLREELGECMSVGDIRGRGLFWGVEFVKDRASKTPFDPAAKFGLLVQQLAFEKGVALYPGGATIDGVKGDHILLAPPFTVAEHQLRTICQTIKEAVIEAEERVTLD</sequence>
<evidence type="ECO:0000313" key="5">
    <source>
        <dbReference type="EMBL" id="CAG7558168.1"/>
    </source>
</evidence>
<dbReference type="Pfam" id="PF00202">
    <property type="entry name" value="Aminotran_3"/>
    <property type="match status" value="1"/>
</dbReference>
<dbReference type="GO" id="GO:0030170">
    <property type="term" value="F:pyridoxal phosphate binding"/>
    <property type="evidence" value="ECO:0007669"/>
    <property type="project" value="InterPro"/>
</dbReference>
<organism evidence="5 6">
    <name type="scientific">Fusarium equiseti</name>
    <name type="common">Fusarium scirpi</name>
    <dbReference type="NCBI Taxonomy" id="61235"/>
    <lineage>
        <taxon>Eukaryota</taxon>
        <taxon>Fungi</taxon>
        <taxon>Dikarya</taxon>
        <taxon>Ascomycota</taxon>
        <taxon>Pezizomycotina</taxon>
        <taxon>Sordariomycetes</taxon>
        <taxon>Hypocreomycetidae</taxon>
        <taxon>Hypocreales</taxon>
        <taxon>Nectriaceae</taxon>
        <taxon>Fusarium</taxon>
        <taxon>Fusarium incarnatum-equiseti species complex</taxon>
    </lineage>
</organism>
<proteinExistence type="inferred from homology"/>
<evidence type="ECO:0000313" key="6">
    <source>
        <dbReference type="Proteomes" id="UP000693738"/>
    </source>
</evidence>
<evidence type="ECO:0008006" key="7">
    <source>
        <dbReference type="Google" id="ProtNLM"/>
    </source>
</evidence>
<dbReference type="PANTHER" id="PTHR43094:SF1">
    <property type="entry name" value="AMINOTRANSFERASE CLASS-III"/>
    <property type="match status" value="1"/>
</dbReference>
<comment type="caution">
    <text evidence="5">The sequence shown here is derived from an EMBL/GenBank/DDBJ whole genome shotgun (WGS) entry which is preliminary data.</text>
</comment>
<dbReference type="GO" id="GO:0008483">
    <property type="term" value="F:transaminase activity"/>
    <property type="evidence" value="ECO:0007669"/>
    <property type="project" value="InterPro"/>
</dbReference>
<accession>A0A8J2IJ58</accession>
<dbReference type="InterPro" id="IPR049704">
    <property type="entry name" value="Aminotrans_3_PPA_site"/>
</dbReference>
<evidence type="ECO:0000256" key="2">
    <source>
        <dbReference type="ARBA" id="ARBA00008954"/>
    </source>
</evidence>
<gene>
    <name evidence="5" type="ORF">FEQUK3_LOCUS3791</name>
</gene>
<dbReference type="EMBL" id="CAJSTJ010000122">
    <property type="protein sequence ID" value="CAG7558168.1"/>
    <property type="molecule type" value="Genomic_DNA"/>
</dbReference>
<reference evidence="5" key="1">
    <citation type="submission" date="2021-05" db="EMBL/GenBank/DDBJ databases">
        <authorList>
            <person name="Khan N."/>
        </authorList>
    </citation>
    <scope>NUCLEOTIDE SEQUENCE</scope>
</reference>
<comment type="similarity">
    <text evidence="2 4">Belongs to the class-III pyridoxal-phosphate-dependent aminotransferase family.</text>
</comment>
<protein>
    <recommendedName>
        <fullName evidence="7">Aminotransferase</fullName>
    </recommendedName>
</protein>
<dbReference type="GO" id="GO:0005829">
    <property type="term" value="C:cytosol"/>
    <property type="evidence" value="ECO:0007669"/>
    <property type="project" value="TreeGrafter"/>
</dbReference>
<keyword evidence="3 4" id="KW-0663">Pyridoxal phosphate</keyword>
<dbReference type="AlphaFoldDB" id="A0A8J2IJ58"/>
<evidence type="ECO:0000256" key="4">
    <source>
        <dbReference type="RuleBase" id="RU003560"/>
    </source>
</evidence>
<dbReference type="InterPro" id="IPR005814">
    <property type="entry name" value="Aminotrans_3"/>
</dbReference>
<dbReference type="NCBIfam" id="NF005685">
    <property type="entry name" value="PRK07483.1"/>
    <property type="match status" value="1"/>
</dbReference>
<dbReference type="PROSITE" id="PS00600">
    <property type="entry name" value="AA_TRANSFER_CLASS_3"/>
    <property type="match status" value="1"/>
</dbReference>